<name>A0ABQ7QW37_PLUXY</name>
<keyword evidence="2" id="KW-1185">Reference proteome</keyword>
<dbReference type="EMBL" id="JAHIBW010000007">
    <property type="protein sequence ID" value="KAG7309249.1"/>
    <property type="molecule type" value="Genomic_DNA"/>
</dbReference>
<reference evidence="1 2" key="1">
    <citation type="submission" date="2021-06" db="EMBL/GenBank/DDBJ databases">
        <title>A haploid diamondback moth (Plutella xylostella L.) genome assembly resolves 31 chromosomes and identifies a diamide resistance mutation.</title>
        <authorList>
            <person name="Ward C.M."/>
            <person name="Perry K.D."/>
            <person name="Baker G."/>
            <person name="Powis K."/>
            <person name="Heckel D.G."/>
            <person name="Baxter S.W."/>
        </authorList>
    </citation>
    <scope>NUCLEOTIDE SEQUENCE [LARGE SCALE GENOMIC DNA]</scope>
    <source>
        <strain evidence="1 2">LV</strain>
        <tissue evidence="1">Single pupa</tissue>
    </source>
</reference>
<organism evidence="1 2">
    <name type="scientific">Plutella xylostella</name>
    <name type="common">Diamondback moth</name>
    <name type="synonym">Plutella maculipennis</name>
    <dbReference type="NCBI Taxonomy" id="51655"/>
    <lineage>
        <taxon>Eukaryota</taxon>
        <taxon>Metazoa</taxon>
        <taxon>Ecdysozoa</taxon>
        <taxon>Arthropoda</taxon>
        <taxon>Hexapoda</taxon>
        <taxon>Insecta</taxon>
        <taxon>Pterygota</taxon>
        <taxon>Neoptera</taxon>
        <taxon>Endopterygota</taxon>
        <taxon>Lepidoptera</taxon>
        <taxon>Glossata</taxon>
        <taxon>Ditrysia</taxon>
        <taxon>Yponomeutoidea</taxon>
        <taxon>Plutellidae</taxon>
        <taxon>Plutella</taxon>
    </lineage>
</organism>
<gene>
    <name evidence="1" type="ORF">JYU34_005182</name>
</gene>
<evidence type="ECO:0000313" key="2">
    <source>
        <dbReference type="Proteomes" id="UP000823941"/>
    </source>
</evidence>
<proteinExistence type="predicted"/>
<dbReference type="Proteomes" id="UP000823941">
    <property type="component" value="Chromosome 7"/>
</dbReference>
<accession>A0ABQ7QW37</accession>
<evidence type="ECO:0000313" key="1">
    <source>
        <dbReference type="EMBL" id="KAG7309249.1"/>
    </source>
</evidence>
<comment type="caution">
    <text evidence="1">The sequence shown here is derived from an EMBL/GenBank/DDBJ whole genome shotgun (WGS) entry which is preliminary data.</text>
</comment>
<sequence length="55" mass="6132">MAPCAGQHPAEMANHFRGSTERAWQHIRCFPKSPQTGDKPLLRVQNHCPLPLAAK</sequence>
<protein>
    <submittedName>
        <fullName evidence="1">Uncharacterized protein</fullName>
    </submittedName>
</protein>